<keyword evidence="5 7" id="KW-1133">Transmembrane helix</keyword>
<reference evidence="9 10" key="1">
    <citation type="submission" date="2024-09" db="EMBL/GenBank/DDBJ databases">
        <authorList>
            <person name="Ruan L."/>
        </authorList>
    </citation>
    <scope>NUCLEOTIDE SEQUENCE [LARGE SCALE GENOMIC DNA]</scope>
    <source>
        <strain evidence="9 10">D33</strain>
    </source>
</reference>
<keyword evidence="10" id="KW-1185">Reference proteome</keyword>
<dbReference type="Pfam" id="PF00528">
    <property type="entry name" value="BPD_transp_1"/>
    <property type="match status" value="1"/>
</dbReference>
<evidence type="ECO:0000256" key="7">
    <source>
        <dbReference type="RuleBase" id="RU363032"/>
    </source>
</evidence>
<dbReference type="PANTHER" id="PTHR30151">
    <property type="entry name" value="ALKANE SULFONATE ABC TRANSPORTER-RELATED, MEMBRANE SUBUNIT"/>
    <property type="match status" value="1"/>
</dbReference>
<name>A0ABV5B2E1_9BACL</name>
<dbReference type="PROSITE" id="PS50928">
    <property type="entry name" value="ABC_TM1"/>
    <property type="match status" value="1"/>
</dbReference>
<comment type="similarity">
    <text evidence="7">Belongs to the binding-protein-dependent transport system permease family.</text>
</comment>
<evidence type="ECO:0000256" key="2">
    <source>
        <dbReference type="ARBA" id="ARBA00022448"/>
    </source>
</evidence>
<feature type="transmembrane region" description="Helical" evidence="7">
    <location>
        <begin position="21"/>
        <end position="42"/>
    </location>
</feature>
<dbReference type="PANTHER" id="PTHR30151:SF19">
    <property type="entry name" value="ABC TRANSPORTER PERMEASE"/>
    <property type="match status" value="1"/>
</dbReference>
<evidence type="ECO:0000313" key="10">
    <source>
        <dbReference type="Proteomes" id="UP001580407"/>
    </source>
</evidence>
<dbReference type="InterPro" id="IPR035906">
    <property type="entry name" value="MetI-like_sf"/>
</dbReference>
<dbReference type="EMBL" id="JBHILM010000002">
    <property type="protein sequence ID" value="MFB5679850.1"/>
    <property type="molecule type" value="Genomic_DNA"/>
</dbReference>
<dbReference type="InterPro" id="IPR000515">
    <property type="entry name" value="MetI-like"/>
</dbReference>
<evidence type="ECO:0000256" key="5">
    <source>
        <dbReference type="ARBA" id="ARBA00022989"/>
    </source>
</evidence>
<evidence type="ECO:0000313" key="9">
    <source>
        <dbReference type="EMBL" id="MFB5679850.1"/>
    </source>
</evidence>
<keyword evidence="2 7" id="KW-0813">Transport</keyword>
<dbReference type="SUPFAM" id="SSF161098">
    <property type="entry name" value="MetI-like"/>
    <property type="match status" value="1"/>
</dbReference>
<accession>A0ABV5B2E1</accession>
<evidence type="ECO:0000259" key="8">
    <source>
        <dbReference type="PROSITE" id="PS50928"/>
    </source>
</evidence>
<evidence type="ECO:0000256" key="4">
    <source>
        <dbReference type="ARBA" id="ARBA00022692"/>
    </source>
</evidence>
<dbReference type="CDD" id="cd06261">
    <property type="entry name" value="TM_PBP2"/>
    <property type="match status" value="1"/>
</dbReference>
<evidence type="ECO:0000256" key="1">
    <source>
        <dbReference type="ARBA" id="ARBA00004651"/>
    </source>
</evidence>
<keyword evidence="6 7" id="KW-0472">Membrane</keyword>
<feature type="domain" description="ABC transmembrane type-1" evidence="8">
    <location>
        <begin position="67"/>
        <end position="249"/>
    </location>
</feature>
<protein>
    <submittedName>
        <fullName evidence="9">ABC transporter permease</fullName>
    </submittedName>
</protein>
<comment type="caution">
    <text evidence="9">The sequence shown here is derived from an EMBL/GenBank/DDBJ whole genome shotgun (WGS) entry which is preliminary data.</text>
</comment>
<feature type="transmembrane region" description="Helical" evidence="7">
    <location>
        <begin position="120"/>
        <end position="153"/>
    </location>
</feature>
<keyword evidence="4 7" id="KW-0812">Transmembrane</keyword>
<proteinExistence type="inferred from homology"/>
<dbReference type="Gene3D" id="1.10.3720.10">
    <property type="entry name" value="MetI-like"/>
    <property type="match status" value="1"/>
</dbReference>
<sequence length="264" mass="29383">MQDIHVEYKRRNRGAKWRVRAVQLAILIASFLFWELAGRLGWIDVLLFSYPSKVFGQIYGDAVSGELWGHLAITVGETIAGFVLGTLLGTALAILIWWFPFLSRVLDPYMVVFNSMPKVALGPIFIVMFGAGFTAILMTTLSIIIIITTLVVYNSFREVDANYIKVVRSFGGSKRDEFRKVVLPASFAAIISTLKVNVGMAWIGVIVGEFLAARAGLGYLIIYGFQVFNFTLVMSSLLLISIIAALMYQGVAYLERRLVAGRRH</sequence>
<dbReference type="Proteomes" id="UP001580407">
    <property type="component" value="Unassembled WGS sequence"/>
</dbReference>
<organism evidence="9 10">
    <name type="scientific">Paenibacillus terreus</name>
    <dbReference type="NCBI Taxonomy" id="1387834"/>
    <lineage>
        <taxon>Bacteria</taxon>
        <taxon>Bacillati</taxon>
        <taxon>Bacillota</taxon>
        <taxon>Bacilli</taxon>
        <taxon>Bacillales</taxon>
        <taxon>Paenibacillaceae</taxon>
        <taxon>Paenibacillus</taxon>
    </lineage>
</organism>
<dbReference type="RefSeq" id="WP_375523760.1">
    <property type="nucleotide sequence ID" value="NZ_JBHILM010000002.1"/>
</dbReference>
<comment type="subcellular location">
    <subcellularLocation>
        <location evidence="1 7">Cell membrane</location>
        <topology evidence="1 7">Multi-pass membrane protein</topology>
    </subcellularLocation>
</comment>
<feature type="transmembrane region" description="Helical" evidence="7">
    <location>
        <begin position="201"/>
        <end position="222"/>
    </location>
</feature>
<feature type="transmembrane region" description="Helical" evidence="7">
    <location>
        <begin position="79"/>
        <end position="99"/>
    </location>
</feature>
<gene>
    <name evidence="9" type="ORF">ACE3NQ_02820</name>
</gene>
<keyword evidence="3" id="KW-1003">Cell membrane</keyword>
<evidence type="ECO:0000256" key="6">
    <source>
        <dbReference type="ARBA" id="ARBA00023136"/>
    </source>
</evidence>
<evidence type="ECO:0000256" key="3">
    <source>
        <dbReference type="ARBA" id="ARBA00022475"/>
    </source>
</evidence>
<feature type="transmembrane region" description="Helical" evidence="7">
    <location>
        <begin position="228"/>
        <end position="254"/>
    </location>
</feature>